<comment type="caution">
    <text evidence="3">The sequence shown here is derived from an EMBL/GenBank/DDBJ whole genome shotgun (WGS) entry which is preliminary data.</text>
</comment>
<feature type="domain" description="HTH merR-type" evidence="2">
    <location>
        <begin position="6"/>
        <end position="76"/>
    </location>
</feature>
<evidence type="ECO:0000259" key="2">
    <source>
        <dbReference type="PROSITE" id="PS50937"/>
    </source>
</evidence>
<evidence type="ECO:0000313" key="3">
    <source>
        <dbReference type="EMBL" id="MBN7774542.1"/>
    </source>
</evidence>
<dbReference type="InterPro" id="IPR011256">
    <property type="entry name" value="Reg_factor_effector_dom_sf"/>
</dbReference>
<dbReference type="InterPro" id="IPR009061">
    <property type="entry name" value="DNA-bd_dom_put_sf"/>
</dbReference>
<dbReference type="PANTHER" id="PTHR30204">
    <property type="entry name" value="REDOX-CYCLING DRUG-SENSING TRANSCRIPTIONAL ACTIVATOR SOXR"/>
    <property type="match status" value="1"/>
</dbReference>
<keyword evidence="1" id="KW-0238">DNA-binding</keyword>
<dbReference type="Proteomes" id="UP000664545">
    <property type="component" value="Unassembled WGS sequence"/>
</dbReference>
<dbReference type="InterPro" id="IPR000551">
    <property type="entry name" value="MerR-type_HTH_dom"/>
</dbReference>
<sequence>MEDKEYYSVGEVSKICNISKKAVRFYDKIGLISPDKVCDDNNYRFYNRKTLLSVPIIKYYKQMGFKLEEMRSFLEGGTYSMLEKAFRQKIDNLKEMESEIFKMYTSVKDWYDLILEAEMVIENNVREVAVKYIDASNLCFMEQDFNYNYMESIVNIDFTNYIESIHNEITGPVMISFPSFKERMEGKSTRILLLQKTILPCQEDEVVKFGGYMVASCYHIGAHETINDTYQKICDWAAAHGYKCAEESYERYVTDYWTTRNSGQFVTEIMIKVTRE</sequence>
<dbReference type="Gene3D" id="1.10.1660.10">
    <property type="match status" value="1"/>
</dbReference>
<dbReference type="InterPro" id="IPR047057">
    <property type="entry name" value="MerR_fam"/>
</dbReference>
<dbReference type="Gene3D" id="3.20.80.10">
    <property type="entry name" value="Regulatory factor, effector binding domain"/>
    <property type="match status" value="1"/>
</dbReference>
<dbReference type="PROSITE" id="PS50937">
    <property type="entry name" value="HTH_MERR_2"/>
    <property type="match status" value="1"/>
</dbReference>
<dbReference type="GO" id="GO:0003700">
    <property type="term" value="F:DNA-binding transcription factor activity"/>
    <property type="evidence" value="ECO:0007669"/>
    <property type="project" value="InterPro"/>
</dbReference>
<dbReference type="PANTHER" id="PTHR30204:SF96">
    <property type="entry name" value="CHROMOSOME-ANCHORING PROTEIN RACA"/>
    <property type="match status" value="1"/>
</dbReference>
<evidence type="ECO:0000313" key="4">
    <source>
        <dbReference type="Proteomes" id="UP000664545"/>
    </source>
</evidence>
<dbReference type="AlphaFoldDB" id="A0A939DB16"/>
<dbReference type="RefSeq" id="WP_206583384.1">
    <property type="nucleotide sequence ID" value="NZ_JAFJZZ010000011.1"/>
</dbReference>
<dbReference type="PROSITE" id="PS00552">
    <property type="entry name" value="HTH_MERR_1"/>
    <property type="match status" value="1"/>
</dbReference>
<keyword evidence="4" id="KW-1185">Reference proteome</keyword>
<dbReference type="EMBL" id="JAFJZZ010000011">
    <property type="protein sequence ID" value="MBN7774542.1"/>
    <property type="molecule type" value="Genomic_DNA"/>
</dbReference>
<name>A0A939DB16_CLOAM</name>
<dbReference type="InterPro" id="IPR029442">
    <property type="entry name" value="GyrI-like"/>
</dbReference>
<proteinExistence type="predicted"/>
<dbReference type="GO" id="GO:0003677">
    <property type="term" value="F:DNA binding"/>
    <property type="evidence" value="ECO:0007669"/>
    <property type="project" value="UniProtKB-KW"/>
</dbReference>
<dbReference type="SMART" id="SM00422">
    <property type="entry name" value="HTH_MERR"/>
    <property type="match status" value="1"/>
</dbReference>
<organism evidence="3 4">
    <name type="scientific">Clostridium aminobutyricum</name>
    <dbReference type="NCBI Taxonomy" id="33953"/>
    <lineage>
        <taxon>Bacteria</taxon>
        <taxon>Bacillati</taxon>
        <taxon>Bacillota</taxon>
        <taxon>Clostridia</taxon>
        <taxon>Eubacteriales</taxon>
        <taxon>Clostridiaceae</taxon>
        <taxon>Clostridium</taxon>
    </lineage>
</organism>
<dbReference type="SUPFAM" id="SSF46955">
    <property type="entry name" value="Putative DNA-binding domain"/>
    <property type="match status" value="1"/>
</dbReference>
<accession>A0A939DB16</accession>
<dbReference type="Pfam" id="PF13411">
    <property type="entry name" value="MerR_1"/>
    <property type="match status" value="1"/>
</dbReference>
<evidence type="ECO:0000256" key="1">
    <source>
        <dbReference type="ARBA" id="ARBA00023125"/>
    </source>
</evidence>
<dbReference type="CDD" id="cd01107">
    <property type="entry name" value="HTH_BmrR"/>
    <property type="match status" value="1"/>
</dbReference>
<dbReference type="SUPFAM" id="SSF55136">
    <property type="entry name" value="Probable bacterial effector-binding domain"/>
    <property type="match status" value="1"/>
</dbReference>
<protein>
    <submittedName>
        <fullName evidence="3">MerR family transcriptional regulator</fullName>
    </submittedName>
</protein>
<reference evidence="3" key="1">
    <citation type="submission" date="2021-02" db="EMBL/GenBank/DDBJ databases">
        <title>Abyssanaerobacter marinus gen.nov., sp., nov, anaerobic bacterium isolated from the Onnuri vent field of Indian Ocean and suggestion of Mogibacteriaceae fam. nov., and proposal of reclassification of ambiguous this family's genus member.</title>
        <authorList>
            <person name="Kim Y.J."/>
            <person name="Yang J.-A."/>
        </authorList>
    </citation>
    <scope>NUCLEOTIDE SEQUENCE</scope>
    <source>
        <strain evidence="3">DSM 2634</strain>
    </source>
</reference>
<gene>
    <name evidence="3" type="ORF">JYB65_14335</name>
</gene>
<dbReference type="Pfam" id="PF06445">
    <property type="entry name" value="GyrI-like"/>
    <property type="match status" value="1"/>
</dbReference>